<keyword evidence="2" id="KW-1185">Reference proteome</keyword>
<comment type="caution">
    <text evidence="1">The sequence shown here is derived from an EMBL/GenBank/DDBJ whole genome shotgun (WGS) entry which is preliminary data.</text>
</comment>
<gene>
    <name evidence="1" type="ORF">O1611_g10145</name>
</gene>
<reference evidence="1" key="1">
    <citation type="submission" date="2022-12" db="EMBL/GenBank/DDBJ databases">
        <title>Genome Sequence of Lasiodiplodia mahajangana.</title>
        <authorList>
            <person name="Buettner E."/>
        </authorList>
    </citation>
    <scope>NUCLEOTIDE SEQUENCE</scope>
    <source>
        <strain evidence="1">VT137</strain>
    </source>
</reference>
<sequence length="469" mass="49974">MANYGEEAVDLAKLGGALVINMGTVTPDGIGNYLKALKAYNAVGGPVVFDPVGAGATAVRRAATKTILGSGYIDVLKGNRSEILSCLPNGLTIQQRGVDSAEGEVDIKELASAIRELATLRKNVVVVTGKTDYVTAGGRIFTIDNGHEYLGMVTGTGCCLGTTISAMVAAYPHDKLAATITALLYYNIAAEEAAKRDGVGGPGTFVPAFLDELYRLRRGKSITPRIHEPSTCYIESTDKIPHPSTIAIQIQIQISCTCALSRPEIIVYNGRPGTLETAPVCDLQDKFRNAIWQFDKILLTSQKLLRAAQILKIPVIATTQNGQKLGPIVAELQPLIKDAAVHADKTLFSMLIAEVTSHELLSSTTAPKREVAIVGIESHICVTQTALDLVARGHKVYVLADGVSSCNEQEVPIALARLRAEGVVVTTSESWLYETMGDAGIAEFRDIAKLVRETASDTKTALSGLLSKI</sequence>
<protein>
    <submittedName>
        <fullName evidence="1">Uncharacterized protein</fullName>
    </submittedName>
</protein>
<dbReference type="Proteomes" id="UP001153332">
    <property type="component" value="Unassembled WGS sequence"/>
</dbReference>
<evidence type="ECO:0000313" key="2">
    <source>
        <dbReference type="Proteomes" id="UP001153332"/>
    </source>
</evidence>
<evidence type="ECO:0000313" key="1">
    <source>
        <dbReference type="EMBL" id="KAJ8121275.1"/>
    </source>
</evidence>
<proteinExistence type="predicted"/>
<accession>A0ACC2J1F1</accession>
<dbReference type="EMBL" id="JAPUUL010003860">
    <property type="protein sequence ID" value="KAJ8121275.1"/>
    <property type="molecule type" value="Genomic_DNA"/>
</dbReference>
<organism evidence="1 2">
    <name type="scientific">Lasiodiplodia mahajangana</name>
    <dbReference type="NCBI Taxonomy" id="1108764"/>
    <lineage>
        <taxon>Eukaryota</taxon>
        <taxon>Fungi</taxon>
        <taxon>Dikarya</taxon>
        <taxon>Ascomycota</taxon>
        <taxon>Pezizomycotina</taxon>
        <taxon>Dothideomycetes</taxon>
        <taxon>Dothideomycetes incertae sedis</taxon>
        <taxon>Botryosphaeriales</taxon>
        <taxon>Botryosphaeriaceae</taxon>
        <taxon>Lasiodiplodia</taxon>
    </lineage>
</organism>
<name>A0ACC2J1F1_9PEZI</name>